<dbReference type="EC" id="2.3.1.-" evidence="4"/>
<keyword evidence="4" id="KW-0808">Transferase</keyword>
<proteinExistence type="predicted"/>
<dbReference type="CDD" id="cd04301">
    <property type="entry name" value="NAT_SF"/>
    <property type="match status" value="1"/>
</dbReference>
<dbReference type="Pfam" id="PF13380">
    <property type="entry name" value="CoA_binding_2"/>
    <property type="match status" value="1"/>
</dbReference>
<feature type="domain" description="ATP-grasp" evidence="2">
    <location>
        <begin position="688"/>
        <end position="726"/>
    </location>
</feature>
<dbReference type="InterPro" id="IPR011761">
    <property type="entry name" value="ATP-grasp"/>
</dbReference>
<keyword evidence="4" id="KW-0012">Acyltransferase</keyword>
<dbReference type="Gene3D" id="3.30.470.20">
    <property type="entry name" value="ATP-grasp fold, B domain"/>
    <property type="match status" value="1"/>
</dbReference>
<dbReference type="SUPFAM" id="SSF52210">
    <property type="entry name" value="Succinyl-CoA synthetase domains"/>
    <property type="match status" value="2"/>
</dbReference>
<dbReference type="InterPro" id="IPR016181">
    <property type="entry name" value="Acyl_CoA_acyltransferase"/>
</dbReference>
<dbReference type="InterPro" id="IPR003781">
    <property type="entry name" value="CoA-bd"/>
</dbReference>
<name>A0AAU7T851_9ACTN</name>
<reference evidence="4" key="1">
    <citation type="submission" date="2024-06" db="EMBL/GenBank/DDBJ databases">
        <title>Kribbella sp. strain HUAS MG21 genome sequences.</title>
        <authorList>
            <person name="Mo P."/>
        </authorList>
    </citation>
    <scope>NUCLEOTIDE SEQUENCE</scope>
    <source>
        <strain evidence="4">HUAS MG21</strain>
    </source>
</reference>
<dbReference type="EMBL" id="CP158165">
    <property type="protein sequence ID" value="XBV22984.1"/>
    <property type="molecule type" value="Genomic_DNA"/>
</dbReference>
<protein>
    <submittedName>
        <fullName evidence="4">GNAT family N-acetyltransferase</fullName>
        <ecNumber evidence="4">2.3.1.-</ecNumber>
    </submittedName>
</protein>
<dbReference type="SMART" id="SM00881">
    <property type="entry name" value="CoA_binding"/>
    <property type="match status" value="1"/>
</dbReference>
<dbReference type="Pfam" id="PF13549">
    <property type="entry name" value="ATP-grasp_5"/>
    <property type="match status" value="1"/>
</dbReference>
<gene>
    <name evidence="4" type="ORF">ABN611_31000</name>
</gene>
<dbReference type="RefSeq" id="WP_350275823.1">
    <property type="nucleotide sequence ID" value="NZ_CP158165.1"/>
</dbReference>
<dbReference type="Gene3D" id="3.40.50.261">
    <property type="entry name" value="Succinyl-CoA synthetase domains"/>
    <property type="match status" value="2"/>
</dbReference>
<evidence type="ECO:0000259" key="2">
    <source>
        <dbReference type="PROSITE" id="PS50975"/>
    </source>
</evidence>
<dbReference type="InterPro" id="IPR016102">
    <property type="entry name" value="Succinyl-CoA_synth-like"/>
</dbReference>
<dbReference type="SUPFAM" id="SSF55729">
    <property type="entry name" value="Acyl-CoA N-acyltransferases (Nat)"/>
    <property type="match status" value="1"/>
</dbReference>
<dbReference type="InterPro" id="IPR013815">
    <property type="entry name" value="ATP_grasp_subdomain_1"/>
</dbReference>
<dbReference type="AlphaFoldDB" id="A0AAU7T851"/>
<dbReference type="PANTHER" id="PTHR42793">
    <property type="entry name" value="COA BINDING DOMAIN CONTAINING PROTEIN"/>
    <property type="match status" value="1"/>
</dbReference>
<accession>A0AAU7T851</accession>
<dbReference type="Gene3D" id="3.40.50.720">
    <property type="entry name" value="NAD(P)-binding Rossmann-like Domain"/>
    <property type="match status" value="1"/>
</dbReference>
<organism evidence="4">
    <name type="scientific">Kribbella sp. HUAS MG21</name>
    <dbReference type="NCBI Taxonomy" id="3160966"/>
    <lineage>
        <taxon>Bacteria</taxon>
        <taxon>Bacillati</taxon>
        <taxon>Actinomycetota</taxon>
        <taxon>Actinomycetes</taxon>
        <taxon>Propionibacteriales</taxon>
        <taxon>Kribbellaceae</taxon>
        <taxon>Kribbella</taxon>
    </lineage>
</organism>
<evidence type="ECO:0000313" key="4">
    <source>
        <dbReference type="EMBL" id="XBV22984.1"/>
    </source>
</evidence>
<dbReference type="GO" id="GO:0046872">
    <property type="term" value="F:metal ion binding"/>
    <property type="evidence" value="ECO:0007669"/>
    <property type="project" value="InterPro"/>
</dbReference>
<dbReference type="InterPro" id="IPR000182">
    <property type="entry name" value="GNAT_dom"/>
</dbReference>
<dbReference type="SUPFAM" id="SSF51735">
    <property type="entry name" value="NAD(P)-binding Rossmann-fold domains"/>
    <property type="match status" value="1"/>
</dbReference>
<dbReference type="PROSITE" id="PS50975">
    <property type="entry name" value="ATP_GRASP"/>
    <property type="match status" value="1"/>
</dbReference>
<dbReference type="Gene3D" id="3.40.630.30">
    <property type="match status" value="1"/>
</dbReference>
<sequence>MTAIEQPGTTAGTGPDAGWDVLASDGSVVRIRPVRRDDEAALRAMNRRVSDESLYLRFFGISRNMADEYTHHLTTDHDGHVALVAEYGGDVVGIASYEVLRAGEAEMAFLLQDSVHGKGIGTLLLEQLAATAREHGIERLRADTLGENAKMLRVLADSGFEQVRRLDSGVVELVLDTAYHPQTLEKMADRERAAENRSLQRLFAPRTVAVVGAGRKPGGIGHELLRNIVRGGFTGQVYAVNPHAGQVADVPAYPSISAVPCTVDLAVIAVPAEQVLTVLTESGRSGVGGAVVLTSGFSEFGTAGRELQRELLAVARRHSVRLIGPNCLGLVNTAPEVRLNATFAEVAPTPGTLAIAAQSGAVGIAVLEHAGRTGLGISEFVSLGNKVDVSGNDVLLHWWADPRTAVIGLYLESFGNPRKFGGLARMIGRTKPILVVKGGRSAGGRRAGVSHTAAAATPESAVDALFTQSGVLRMDSVEELVETARVLAVPPLPRGRRLAVVGNAGGAGILAADAAGGRGLELPELSTGVQEQLAAIGAVGTGNPVDLGAAASPASLEQALRVLAGCGEVDSVVVNYAATRAGKVEEIYAAIAAAGTASELPIVVNCVGSRHAAPEIELPDGRRLPVFPFPESAVRALAHAVRYAEWRARPQGVVPALARVDAVGARAVVARFFQETPEGGWLPPGQAAQLLRRAGISVIPVATASSRAEALAAAETAGYPVAVKTAAPEVLHKTDIGGVRVGLVNAVELGQAYEAVTSAAGDPRVLVQAMAPSGIELAIGVVRDRLFGPLLMAGSGGVLTDVLADRQWRGLPLTDLDALDMLHSLRCAPVLAGYRGARAADQDAVLSTIHRIAWLARVVPELAELDINPLVAAPSGAFAVDVRLRLTPATPEPDWYARHLRGDQP</sequence>
<evidence type="ECO:0000256" key="1">
    <source>
        <dbReference type="PROSITE-ProRule" id="PRU00409"/>
    </source>
</evidence>
<feature type="domain" description="N-acetyltransferase" evidence="3">
    <location>
        <begin position="29"/>
        <end position="185"/>
    </location>
</feature>
<dbReference type="InterPro" id="IPR032875">
    <property type="entry name" value="Succ_CoA_lig_flav_dom"/>
</dbReference>
<dbReference type="InterPro" id="IPR036291">
    <property type="entry name" value="NAD(P)-bd_dom_sf"/>
</dbReference>
<keyword evidence="1" id="KW-0547">Nucleotide-binding</keyword>
<dbReference type="Pfam" id="PF13607">
    <property type="entry name" value="Succ_CoA_lig"/>
    <property type="match status" value="1"/>
</dbReference>
<dbReference type="SUPFAM" id="SSF56059">
    <property type="entry name" value="Glutathione synthetase ATP-binding domain-like"/>
    <property type="match status" value="1"/>
</dbReference>
<dbReference type="PANTHER" id="PTHR42793:SF1">
    <property type="entry name" value="PEPTIDYL-LYSINE N-ACETYLTRANSFERASE PATZ"/>
    <property type="match status" value="1"/>
</dbReference>
<dbReference type="GO" id="GO:0005524">
    <property type="term" value="F:ATP binding"/>
    <property type="evidence" value="ECO:0007669"/>
    <property type="project" value="UniProtKB-UniRule"/>
</dbReference>
<dbReference type="Pfam" id="PF00583">
    <property type="entry name" value="Acetyltransf_1"/>
    <property type="match status" value="1"/>
</dbReference>
<keyword evidence="1" id="KW-0067">ATP-binding</keyword>
<evidence type="ECO:0000259" key="3">
    <source>
        <dbReference type="PROSITE" id="PS51186"/>
    </source>
</evidence>
<dbReference type="GO" id="GO:0016747">
    <property type="term" value="F:acyltransferase activity, transferring groups other than amino-acyl groups"/>
    <property type="evidence" value="ECO:0007669"/>
    <property type="project" value="InterPro"/>
</dbReference>
<dbReference type="PROSITE" id="PS51186">
    <property type="entry name" value="GNAT"/>
    <property type="match status" value="1"/>
</dbReference>
<dbReference type="Gene3D" id="3.30.1490.20">
    <property type="entry name" value="ATP-grasp fold, A domain"/>
    <property type="match status" value="1"/>
</dbReference>